<dbReference type="InterPro" id="IPR055170">
    <property type="entry name" value="GFO_IDH_MocA-like_dom"/>
</dbReference>
<evidence type="ECO:0000313" key="9">
    <source>
        <dbReference type="Proteomes" id="UP000612055"/>
    </source>
</evidence>
<keyword evidence="9" id="KW-1185">Reference proteome</keyword>
<gene>
    <name evidence="8" type="ORF">HYH03_018506</name>
</gene>
<evidence type="ECO:0000256" key="1">
    <source>
        <dbReference type="ARBA" id="ARBA00010928"/>
    </source>
</evidence>
<dbReference type="Gene3D" id="3.40.50.720">
    <property type="entry name" value="NAD(P)-binding Rossmann-like Domain"/>
    <property type="match status" value="1"/>
</dbReference>
<dbReference type="SUPFAM" id="SSF55347">
    <property type="entry name" value="Glyceraldehyde-3-phosphate dehydrogenase-like, C-terminal domain"/>
    <property type="match status" value="1"/>
</dbReference>
<dbReference type="GO" id="GO:0000166">
    <property type="term" value="F:nucleotide binding"/>
    <property type="evidence" value="ECO:0007669"/>
    <property type="project" value="InterPro"/>
</dbReference>
<name>A0A835XDP1_9CHLO</name>
<dbReference type="AlphaFoldDB" id="A0A835XDP1"/>
<evidence type="ECO:0000313" key="8">
    <source>
        <dbReference type="EMBL" id="KAG2482582.1"/>
    </source>
</evidence>
<dbReference type="OrthoDB" id="2129491at2759"/>
<dbReference type="EC" id="1.1.1.179" evidence="3"/>
<dbReference type="PANTHER" id="PTHR22604">
    <property type="entry name" value="OXIDOREDUCTASES"/>
    <property type="match status" value="1"/>
</dbReference>
<evidence type="ECO:0000259" key="7">
    <source>
        <dbReference type="Pfam" id="PF22725"/>
    </source>
</evidence>
<dbReference type="InterPro" id="IPR000683">
    <property type="entry name" value="Gfo/Idh/MocA-like_OxRdtase_N"/>
</dbReference>
<feature type="domain" description="Gfo/Idh/MocA-like oxidoreductase N-terminal" evidence="6">
    <location>
        <begin position="31"/>
        <end position="148"/>
    </location>
</feature>
<evidence type="ECO:0000256" key="3">
    <source>
        <dbReference type="ARBA" id="ARBA00038984"/>
    </source>
</evidence>
<comment type="catalytic activity">
    <reaction evidence="5">
        <text>D-xylose + NADP(+) = D-xylono-1,5-lactone + NADPH + H(+)</text>
        <dbReference type="Rhea" id="RHEA:22000"/>
        <dbReference type="ChEBI" id="CHEBI:15378"/>
        <dbReference type="ChEBI" id="CHEBI:15867"/>
        <dbReference type="ChEBI" id="CHEBI:53455"/>
        <dbReference type="ChEBI" id="CHEBI:57783"/>
        <dbReference type="ChEBI" id="CHEBI:58349"/>
        <dbReference type="EC" id="1.1.1.179"/>
    </reaction>
</comment>
<reference evidence="8" key="1">
    <citation type="journal article" date="2020" name="bioRxiv">
        <title>Comparative genomics of Chlamydomonas.</title>
        <authorList>
            <person name="Craig R.J."/>
            <person name="Hasan A.R."/>
            <person name="Ness R.W."/>
            <person name="Keightley P.D."/>
        </authorList>
    </citation>
    <scope>NUCLEOTIDE SEQUENCE</scope>
    <source>
        <strain evidence="8">CCAP 11/70</strain>
    </source>
</reference>
<dbReference type="InterPro" id="IPR036291">
    <property type="entry name" value="NAD(P)-bd_dom_sf"/>
</dbReference>
<dbReference type="Proteomes" id="UP000612055">
    <property type="component" value="Unassembled WGS sequence"/>
</dbReference>
<protein>
    <recommendedName>
        <fullName evidence="3">D-xylose 1-dehydrogenase (NADP(+), D-xylono-1,5-lactone-forming)</fullName>
        <ecNumber evidence="3">1.1.1.179</ecNumber>
    </recommendedName>
    <alternativeName>
        <fullName evidence="4">D-xylose-NADP dehydrogenase</fullName>
    </alternativeName>
</protein>
<comment type="caution">
    <text evidence="8">The sequence shown here is derived from an EMBL/GenBank/DDBJ whole genome shotgun (WGS) entry which is preliminary data.</text>
</comment>
<dbReference type="EMBL" id="JAEHOE010000213">
    <property type="protein sequence ID" value="KAG2482582.1"/>
    <property type="molecule type" value="Genomic_DNA"/>
</dbReference>
<evidence type="ECO:0000256" key="4">
    <source>
        <dbReference type="ARBA" id="ARBA00042988"/>
    </source>
</evidence>
<sequence>MAPPAALDLMQLQRVANFLGLVPVPKAPAPVRVGVMGASQVATYAMLWPAKRVPEAEVVAVAARDGTRARDYARQHGIARSYGSYEALLADPEVDAVYVGLPNGLHGQWAAAALEAGKHVLCEKPFTANEEEAREVQALARRKGLLCREAFHYREHPLAAHLASLLGSPAPAWLPASCSSSSSSAAASAKAPGPGAAWAAPGVKAPAGPGAAWAAGGGARAGGAPGPGQGAEAAAAADVAEVLAGGGALGPLRSIHVEVLIPKWVFGSANIRWQESLAGGAGMDAGCYCLHAIRSLAGERPEVVQAEATLAPGSTVVDAAMRGRLRWRGSPLEGSFAASLAHEGLLPASTIDVRGERGSLRCSNFIMPVFGNFVQVTTSAMQAAGGEGKGSPTATTTTTARVYGPGEGTYFHQLSRFARDVRTVEEARGSADEGTLLAASRLLEADALDCVANMALLDAAYRAAGLQPRLTSAQALAAAKAAAKAPAGAAVDPAAGSGTLVA</sequence>
<accession>A0A835XDP1</accession>
<dbReference type="GO" id="GO:0047837">
    <property type="term" value="F:D-xylose 1-dehydrogenase (NADP+) activity"/>
    <property type="evidence" value="ECO:0007669"/>
    <property type="project" value="UniProtKB-EC"/>
</dbReference>
<dbReference type="Pfam" id="PF22725">
    <property type="entry name" value="GFO_IDH_MocA_C3"/>
    <property type="match status" value="1"/>
</dbReference>
<evidence type="ECO:0000256" key="2">
    <source>
        <dbReference type="ARBA" id="ARBA00023002"/>
    </source>
</evidence>
<dbReference type="Gene3D" id="3.30.360.10">
    <property type="entry name" value="Dihydrodipicolinate Reductase, domain 2"/>
    <property type="match status" value="1"/>
</dbReference>
<proteinExistence type="inferred from homology"/>
<feature type="domain" description="GFO/IDH/MocA-like oxidoreductase" evidence="7">
    <location>
        <begin position="246"/>
        <end position="361"/>
    </location>
</feature>
<evidence type="ECO:0000259" key="6">
    <source>
        <dbReference type="Pfam" id="PF01408"/>
    </source>
</evidence>
<dbReference type="PANTHER" id="PTHR22604:SF105">
    <property type="entry name" value="TRANS-1,2-DIHYDROBENZENE-1,2-DIOL DEHYDROGENASE"/>
    <property type="match status" value="1"/>
</dbReference>
<dbReference type="Pfam" id="PF01408">
    <property type="entry name" value="GFO_IDH_MocA"/>
    <property type="match status" value="1"/>
</dbReference>
<comment type="similarity">
    <text evidence="1">Belongs to the Gfo/Idh/MocA family.</text>
</comment>
<evidence type="ECO:0000256" key="5">
    <source>
        <dbReference type="ARBA" id="ARBA00049233"/>
    </source>
</evidence>
<dbReference type="InterPro" id="IPR050984">
    <property type="entry name" value="Gfo/Idh/MocA_domain"/>
</dbReference>
<dbReference type="SUPFAM" id="SSF51735">
    <property type="entry name" value="NAD(P)-binding Rossmann-fold domains"/>
    <property type="match status" value="1"/>
</dbReference>
<keyword evidence="2" id="KW-0560">Oxidoreductase</keyword>
<organism evidence="8 9">
    <name type="scientific">Edaphochlamys debaryana</name>
    <dbReference type="NCBI Taxonomy" id="47281"/>
    <lineage>
        <taxon>Eukaryota</taxon>
        <taxon>Viridiplantae</taxon>
        <taxon>Chlorophyta</taxon>
        <taxon>core chlorophytes</taxon>
        <taxon>Chlorophyceae</taxon>
        <taxon>CS clade</taxon>
        <taxon>Chlamydomonadales</taxon>
        <taxon>Chlamydomonadales incertae sedis</taxon>
        <taxon>Edaphochlamys</taxon>
    </lineage>
</organism>